<accession>A0A9N9IMB3</accession>
<evidence type="ECO:0000313" key="3">
    <source>
        <dbReference type="Proteomes" id="UP000789570"/>
    </source>
</evidence>
<dbReference type="Proteomes" id="UP000789570">
    <property type="component" value="Unassembled WGS sequence"/>
</dbReference>
<evidence type="ECO:0000313" key="2">
    <source>
        <dbReference type="EMBL" id="CAG8743317.1"/>
    </source>
</evidence>
<dbReference type="AlphaFoldDB" id="A0A9N9IMB3"/>
<comment type="caution">
    <text evidence="2">The sequence shown here is derived from an EMBL/GenBank/DDBJ whole genome shotgun (WGS) entry which is preliminary data.</text>
</comment>
<protein>
    <submittedName>
        <fullName evidence="2">16361_t:CDS:1</fullName>
    </submittedName>
</protein>
<reference evidence="2" key="1">
    <citation type="submission" date="2021-06" db="EMBL/GenBank/DDBJ databases">
        <authorList>
            <person name="Kallberg Y."/>
            <person name="Tangrot J."/>
            <person name="Rosling A."/>
        </authorList>
    </citation>
    <scope>NUCLEOTIDE SEQUENCE</scope>
    <source>
        <strain evidence="2">UK204</strain>
    </source>
</reference>
<feature type="non-terminal residue" evidence="2">
    <location>
        <position position="1"/>
    </location>
</feature>
<dbReference type="EMBL" id="CAJVPQ010015652">
    <property type="protein sequence ID" value="CAG8743317.1"/>
    <property type="molecule type" value="Genomic_DNA"/>
</dbReference>
<feature type="region of interest" description="Disordered" evidence="1">
    <location>
        <begin position="1"/>
        <end position="27"/>
    </location>
</feature>
<feature type="non-terminal residue" evidence="2">
    <location>
        <position position="124"/>
    </location>
</feature>
<evidence type="ECO:0000256" key="1">
    <source>
        <dbReference type="SAM" id="MobiDB-lite"/>
    </source>
</evidence>
<name>A0A9N9IMB3_9GLOM</name>
<gene>
    <name evidence="2" type="ORF">FCALED_LOCUS15781</name>
</gene>
<proteinExistence type="predicted"/>
<keyword evidence="3" id="KW-1185">Reference proteome</keyword>
<organism evidence="2 3">
    <name type="scientific">Funneliformis caledonium</name>
    <dbReference type="NCBI Taxonomy" id="1117310"/>
    <lineage>
        <taxon>Eukaryota</taxon>
        <taxon>Fungi</taxon>
        <taxon>Fungi incertae sedis</taxon>
        <taxon>Mucoromycota</taxon>
        <taxon>Glomeromycotina</taxon>
        <taxon>Glomeromycetes</taxon>
        <taxon>Glomerales</taxon>
        <taxon>Glomeraceae</taxon>
        <taxon>Funneliformis</taxon>
    </lineage>
</organism>
<sequence>EDSSKKRTSTSTEESSSKKKKTSDKKGDSAILKKLVKVLKDDSINQELSFPTQSLEDSYTHLYKEIVKAETQNDSACQRVLFCYFQFGKKIYERLDYYKNKKKYHDCMAQSKVDKEIKEQLPKG</sequence>